<evidence type="ECO:0000256" key="3">
    <source>
        <dbReference type="ARBA" id="ARBA00029538"/>
    </source>
</evidence>
<dbReference type="Gene3D" id="1.25.40.10">
    <property type="entry name" value="Tetratricopeptide repeat domain"/>
    <property type="match status" value="1"/>
</dbReference>
<dbReference type="GO" id="GO:0006623">
    <property type="term" value="P:protein targeting to vacuole"/>
    <property type="evidence" value="ECO:0007669"/>
    <property type="project" value="InterPro"/>
</dbReference>
<protein>
    <recommendedName>
        <fullName evidence="3">Vacuolar protein sorting-associated protein 41 homolog</fullName>
    </recommendedName>
</protein>
<dbReference type="GO" id="GO:0009267">
    <property type="term" value="P:cellular response to starvation"/>
    <property type="evidence" value="ECO:0007669"/>
    <property type="project" value="TreeGrafter"/>
</dbReference>
<dbReference type="GO" id="GO:0034058">
    <property type="term" value="P:endosomal vesicle fusion"/>
    <property type="evidence" value="ECO:0007669"/>
    <property type="project" value="TreeGrafter"/>
</dbReference>
<dbReference type="PANTHER" id="PTHR12616:SF1">
    <property type="entry name" value="VACUOLAR PROTEIN SORTING-ASSOCIATED PROTEIN 41 HOMOLOG"/>
    <property type="match status" value="1"/>
</dbReference>
<evidence type="ECO:0000313" key="7">
    <source>
        <dbReference type="EMBL" id="KAG6474150.1"/>
    </source>
</evidence>
<dbReference type="Pfam" id="PF23555">
    <property type="entry name" value="zf-RING_Vps41"/>
    <property type="match status" value="1"/>
</dbReference>
<dbReference type="GO" id="GO:0005770">
    <property type="term" value="C:late endosome"/>
    <property type="evidence" value="ECO:0007669"/>
    <property type="project" value="TreeGrafter"/>
</dbReference>
<dbReference type="PROSITE" id="PS50236">
    <property type="entry name" value="CHCR"/>
    <property type="match status" value="1"/>
</dbReference>
<comment type="caution">
    <text evidence="7">The sequence shown here is derived from an EMBL/GenBank/DDBJ whole genome shotgun (WGS) entry which is preliminary data.</text>
</comment>
<evidence type="ECO:0000313" key="8">
    <source>
        <dbReference type="Proteomes" id="UP000734854"/>
    </source>
</evidence>
<dbReference type="InterPro" id="IPR045111">
    <property type="entry name" value="Vps41/Vps8"/>
</dbReference>
<accession>A0A8J5CD45</accession>
<reference evidence="7 8" key="1">
    <citation type="submission" date="2020-08" db="EMBL/GenBank/DDBJ databases">
        <title>Plant Genome Project.</title>
        <authorList>
            <person name="Zhang R.-G."/>
        </authorList>
    </citation>
    <scope>NUCLEOTIDE SEQUENCE [LARGE SCALE GENOMIC DNA]</scope>
    <source>
        <tissue evidence="7">Rhizome</tissue>
    </source>
</reference>
<keyword evidence="8" id="KW-1185">Reference proteome</keyword>
<dbReference type="SMART" id="SM00184">
    <property type="entry name" value="RING"/>
    <property type="match status" value="1"/>
</dbReference>
<dbReference type="SMART" id="SM00299">
    <property type="entry name" value="CLH"/>
    <property type="match status" value="1"/>
</dbReference>
<proteinExistence type="predicted"/>
<evidence type="ECO:0000256" key="1">
    <source>
        <dbReference type="ARBA" id="ARBA00022448"/>
    </source>
</evidence>
<dbReference type="Pfam" id="PF23556">
    <property type="entry name" value="TPR_Vps41"/>
    <property type="match status" value="2"/>
</dbReference>
<dbReference type="PANTHER" id="PTHR12616">
    <property type="entry name" value="VACUOLAR PROTEIN SORTING VPS41"/>
    <property type="match status" value="1"/>
</dbReference>
<dbReference type="InterPro" id="IPR057779">
    <property type="entry name" value="Znf_RING_Vps41"/>
</dbReference>
<keyword evidence="2" id="KW-0653">Protein transport</keyword>
<dbReference type="InterPro" id="IPR000547">
    <property type="entry name" value="Clathrin_H-chain/VPS_repeat"/>
</dbReference>
<organism evidence="7 8">
    <name type="scientific">Zingiber officinale</name>
    <name type="common">Ginger</name>
    <name type="synonym">Amomum zingiber</name>
    <dbReference type="NCBI Taxonomy" id="94328"/>
    <lineage>
        <taxon>Eukaryota</taxon>
        <taxon>Viridiplantae</taxon>
        <taxon>Streptophyta</taxon>
        <taxon>Embryophyta</taxon>
        <taxon>Tracheophyta</taxon>
        <taxon>Spermatophyta</taxon>
        <taxon>Magnoliopsida</taxon>
        <taxon>Liliopsida</taxon>
        <taxon>Zingiberales</taxon>
        <taxon>Zingiberaceae</taxon>
        <taxon>Zingiber</taxon>
    </lineage>
</organism>
<dbReference type="Proteomes" id="UP000734854">
    <property type="component" value="Unassembled WGS sequence"/>
</dbReference>
<sequence>MRTGAGLELELWQRGEISLKGCGCLQLEVAQVWEGESAVQCTARSIDIRVKEIFCSGKMGLEGSGGIRSWQVMVRKALVGETGLGRKGSSLMYCKVVELMLLDSKRAMNLLIQHRDLILPTEIVEQLLETSRKCDQRYLVHLYLHALFEIDPQAGKDFHDLQVALYAEYEPKMLLPFLRSSQHYRLEKAYEICMKKELVREQVFIFGRMGNAKQALALIINKLEDMEEVSASSSYVSTFLLHVLPLSAFYLSNDSAVEFVTMQHDDDLWEELIKQCLRKPEMIGMLLEHTVGNLDPLYIVKKVPDGLEIPRLRDRLVKIITDYRTETSLRHGCNAILKTDCVNLLIKYYKEARRAVYLGIEEEAVRRKREDDAASPKTDRSANGVKHMVVKSKTRGSGRCCLCFDPFYIQSISVVVFFCCHGYHVSCLMGASGSMSETNNTTDSDDDNSENEDNKSSGSRMRCVLCTTAGH</sequence>
<gene>
    <name evidence="7" type="ORF">ZIOFF_068074</name>
</gene>
<dbReference type="InterPro" id="IPR001841">
    <property type="entry name" value="Znf_RING"/>
</dbReference>
<feature type="repeat" description="CHCR" evidence="4">
    <location>
        <begin position="111"/>
        <end position="285"/>
    </location>
</feature>
<evidence type="ECO:0000256" key="5">
    <source>
        <dbReference type="SAM" id="MobiDB-lite"/>
    </source>
</evidence>
<keyword evidence="1" id="KW-0813">Transport</keyword>
<dbReference type="GO" id="GO:0030897">
    <property type="term" value="C:HOPS complex"/>
    <property type="evidence" value="ECO:0007669"/>
    <property type="project" value="TreeGrafter"/>
</dbReference>
<feature type="domain" description="RING-type" evidence="6">
    <location>
        <begin position="400"/>
        <end position="466"/>
    </location>
</feature>
<name>A0A8J5CD45_ZINOF</name>
<dbReference type="EMBL" id="JACMSC010000019">
    <property type="protein sequence ID" value="KAG6474150.1"/>
    <property type="molecule type" value="Genomic_DNA"/>
</dbReference>
<dbReference type="SUPFAM" id="SSF57850">
    <property type="entry name" value="RING/U-box"/>
    <property type="match status" value="1"/>
</dbReference>
<evidence type="ECO:0000259" key="6">
    <source>
        <dbReference type="SMART" id="SM00184"/>
    </source>
</evidence>
<dbReference type="InterPro" id="IPR011990">
    <property type="entry name" value="TPR-like_helical_dom_sf"/>
</dbReference>
<evidence type="ECO:0000256" key="2">
    <source>
        <dbReference type="ARBA" id="ARBA00022927"/>
    </source>
</evidence>
<dbReference type="AlphaFoldDB" id="A0A8J5CD45"/>
<dbReference type="GO" id="GO:0016236">
    <property type="term" value="P:macroautophagy"/>
    <property type="evidence" value="ECO:0007669"/>
    <property type="project" value="TreeGrafter"/>
</dbReference>
<feature type="region of interest" description="Disordered" evidence="5">
    <location>
        <begin position="438"/>
        <end position="458"/>
    </location>
</feature>
<evidence type="ECO:0000256" key="4">
    <source>
        <dbReference type="PROSITE-ProRule" id="PRU01006"/>
    </source>
</evidence>